<protein>
    <submittedName>
        <fullName evidence="1">Uncharacterized protein</fullName>
    </submittedName>
</protein>
<sequence>MRRQLLVRATQWFGDAQHVAEYEVESGNLRISVDGVTIRELDPPDSWIAIASVATASDQGTQPEAIDLQRLLSDVRFQTT</sequence>
<accession>A0A158KAB2</accession>
<dbReference type="Proteomes" id="UP000054925">
    <property type="component" value="Unassembled WGS sequence"/>
</dbReference>
<comment type="caution">
    <text evidence="1">The sequence shown here is derived from an EMBL/GenBank/DDBJ whole genome shotgun (WGS) entry which is preliminary data.</text>
</comment>
<dbReference type="OrthoDB" id="9009101at2"/>
<organism evidence="1 2">
    <name type="scientific">Caballeronia terrestris</name>
    <dbReference type="NCBI Taxonomy" id="1226301"/>
    <lineage>
        <taxon>Bacteria</taxon>
        <taxon>Pseudomonadati</taxon>
        <taxon>Pseudomonadota</taxon>
        <taxon>Betaproteobacteria</taxon>
        <taxon>Burkholderiales</taxon>
        <taxon>Burkholderiaceae</taxon>
        <taxon>Caballeronia</taxon>
    </lineage>
</organism>
<name>A0A158KAB2_9BURK</name>
<evidence type="ECO:0000313" key="1">
    <source>
        <dbReference type="EMBL" id="SAL78054.1"/>
    </source>
</evidence>
<reference evidence="1" key="1">
    <citation type="submission" date="2016-01" db="EMBL/GenBank/DDBJ databases">
        <authorList>
            <person name="Peeters C."/>
        </authorList>
    </citation>
    <scope>NUCLEOTIDE SEQUENCE [LARGE SCALE GENOMIC DNA]</scope>
    <source>
        <strain evidence="1">LMG 22937</strain>
    </source>
</reference>
<dbReference type="AlphaFoldDB" id="A0A158KAB2"/>
<gene>
    <name evidence="1" type="ORF">AWB67_05200</name>
</gene>
<dbReference type="RefSeq" id="WP_087659052.1">
    <property type="nucleotide sequence ID" value="NZ_FCOL02000043.1"/>
</dbReference>
<dbReference type="EMBL" id="FCOL02000043">
    <property type="protein sequence ID" value="SAL78054.1"/>
    <property type="molecule type" value="Genomic_DNA"/>
</dbReference>
<proteinExistence type="predicted"/>
<keyword evidence="2" id="KW-1185">Reference proteome</keyword>
<evidence type="ECO:0000313" key="2">
    <source>
        <dbReference type="Proteomes" id="UP000054925"/>
    </source>
</evidence>